<evidence type="ECO:0000256" key="1">
    <source>
        <dbReference type="SAM" id="MobiDB-lite"/>
    </source>
</evidence>
<dbReference type="EMBL" id="MOMC01000068">
    <property type="protein sequence ID" value="ONH24743.1"/>
    <property type="molecule type" value="Genomic_DNA"/>
</dbReference>
<gene>
    <name evidence="2" type="ORF">BL253_29400</name>
</gene>
<dbReference type="AlphaFoldDB" id="A0A1V2I362"/>
<evidence type="ECO:0000313" key="3">
    <source>
        <dbReference type="Proteomes" id="UP000188929"/>
    </source>
</evidence>
<sequence length="282" mass="30998">MAVTPWDGHVRVDYVPDLSSLQVTLATVWPMKVAVLRRGLRAGFARDDPDGPPAFVEVRAEGGQVPADVRDLLGDRLLAEIQQVVAGPSRSRWLRINLRAVDELAEAWAPYRRWILADESPAPAAAAAEPTPVLGRLARGLWSWLGVGDLRDALSLPPTRDFGFRSAGSLDDDDDDDEDIADEPSPPTASGRWALPVELAWRTGVERDLAWEVYSDRRIHLIARRAVTASSDPPPLEVAFDDGTERWTRFVSAEPGVLRTSIVSAADPSRLPPIKVRTRNLP</sequence>
<comment type="caution">
    <text evidence="2">The sequence shown here is derived from an EMBL/GenBank/DDBJ whole genome shotgun (WGS) entry which is preliminary data.</text>
</comment>
<organism evidence="2 3">
    <name type="scientific">Pseudofrankia asymbiotica</name>
    <dbReference type="NCBI Taxonomy" id="1834516"/>
    <lineage>
        <taxon>Bacteria</taxon>
        <taxon>Bacillati</taxon>
        <taxon>Actinomycetota</taxon>
        <taxon>Actinomycetes</taxon>
        <taxon>Frankiales</taxon>
        <taxon>Frankiaceae</taxon>
        <taxon>Pseudofrankia</taxon>
    </lineage>
</organism>
<keyword evidence="3" id="KW-1185">Reference proteome</keyword>
<dbReference type="Proteomes" id="UP000188929">
    <property type="component" value="Unassembled WGS sequence"/>
</dbReference>
<proteinExistence type="predicted"/>
<evidence type="ECO:0000313" key="2">
    <source>
        <dbReference type="EMBL" id="ONH24743.1"/>
    </source>
</evidence>
<protein>
    <submittedName>
        <fullName evidence="2">Uncharacterized protein</fullName>
    </submittedName>
</protein>
<feature type="compositionally biased region" description="Acidic residues" evidence="1">
    <location>
        <begin position="170"/>
        <end position="182"/>
    </location>
</feature>
<reference evidence="3" key="1">
    <citation type="submission" date="2016-10" db="EMBL/GenBank/DDBJ databases">
        <title>Frankia sp. NRRL B-16386 Genome sequencing.</title>
        <authorList>
            <person name="Ghodhbane-Gtari F."/>
            <person name="Swanson E."/>
            <person name="Gueddou A."/>
            <person name="Hezbri K."/>
            <person name="Ktari K."/>
            <person name="Nouioui I."/>
            <person name="Morris K."/>
            <person name="Simpson S."/>
            <person name="Abebe-Akele F."/>
            <person name="Thomas K."/>
            <person name="Gtari M."/>
            <person name="Tisa L.S."/>
        </authorList>
    </citation>
    <scope>NUCLEOTIDE SEQUENCE [LARGE SCALE GENOMIC DNA]</scope>
    <source>
        <strain evidence="3">NRRL B-16386</strain>
    </source>
</reference>
<dbReference type="OrthoDB" id="3213412at2"/>
<dbReference type="RefSeq" id="WP_076820650.1">
    <property type="nucleotide sequence ID" value="NZ_MOMC01000068.1"/>
</dbReference>
<dbReference type="STRING" id="1834516.BL253_29400"/>
<feature type="region of interest" description="Disordered" evidence="1">
    <location>
        <begin position="165"/>
        <end position="191"/>
    </location>
</feature>
<accession>A0A1V2I362</accession>
<name>A0A1V2I362_9ACTN</name>